<keyword evidence="2" id="KW-1185">Reference proteome</keyword>
<evidence type="ECO:0000313" key="2">
    <source>
        <dbReference type="Proteomes" id="UP000219182"/>
    </source>
</evidence>
<protein>
    <submittedName>
        <fullName evidence="1">Uncharacterized protein</fullName>
    </submittedName>
</protein>
<organism evidence="1 2">
    <name type="scientific">Mesorhizobium sanjuanii</name>
    <dbReference type="NCBI Taxonomy" id="2037900"/>
    <lineage>
        <taxon>Bacteria</taxon>
        <taxon>Pseudomonadati</taxon>
        <taxon>Pseudomonadota</taxon>
        <taxon>Alphaproteobacteria</taxon>
        <taxon>Hyphomicrobiales</taxon>
        <taxon>Phyllobacteriaceae</taxon>
        <taxon>Mesorhizobium</taxon>
    </lineage>
</organism>
<dbReference type="Proteomes" id="UP000219182">
    <property type="component" value="Unassembled WGS sequence"/>
</dbReference>
<dbReference type="AlphaFoldDB" id="A0A2A6FA30"/>
<comment type="caution">
    <text evidence="1">The sequence shown here is derived from an EMBL/GenBank/DDBJ whole genome shotgun (WGS) entry which is preliminary data.</text>
</comment>
<sequence>MPLRSQHFRVAGRDARAVHRFTETPNRPISLFLRNSLAKALRAFPGKTVSHFSWNCSSLPRLAMMAWAILLACLPACLPCSPPSKA</sequence>
<proteinExistence type="predicted"/>
<accession>A0A2A6FA30</accession>
<reference evidence="1 2" key="1">
    <citation type="submission" date="2017-09" db="EMBL/GenBank/DDBJ databases">
        <title>Mesorhizobum sanjuanii sp. nov. isolated from nodules of Lotus tenuis in saline-alkaline lowlands of Flooding Pampa.</title>
        <authorList>
            <person name="Sannazzaro A.I."/>
            <person name="Torres Tejerizo G.A."/>
            <person name="Fontana F."/>
            <person name="Cumpa Velazquez L.M."/>
            <person name="Hansen L."/>
            <person name="Pistorio M."/>
            <person name="Estrella M.J."/>
        </authorList>
    </citation>
    <scope>NUCLEOTIDE SEQUENCE [LARGE SCALE GENOMIC DNA]</scope>
    <source>
        <strain evidence="1 2">BSA136</strain>
    </source>
</reference>
<gene>
    <name evidence="1" type="ORF">CN311_24090</name>
</gene>
<name>A0A2A6FA30_9HYPH</name>
<dbReference type="EMBL" id="NWQG01000178">
    <property type="protein sequence ID" value="PDQ18565.1"/>
    <property type="molecule type" value="Genomic_DNA"/>
</dbReference>
<evidence type="ECO:0000313" key="1">
    <source>
        <dbReference type="EMBL" id="PDQ18565.1"/>
    </source>
</evidence>